<dbReference type="GO" id="GO:0016592">
    <property type="term" value="C:mediator complex"/>
    <property type="evidence" value="ECO:0007669"/>
    <property type="project" value="InterPro"/>
</dbReference>
<dbReference type="GO" id="GO:0003712">
    <property type="term" value="F:transcription coregulator activity"/>
    <property type="evidence" value="ECO:0007669"/>
    <property type="project" value="InterPro"/>
</dbReference>
<comment type="similarity">
    <text evidence="2 4">Belongs to the Mediator complex subunit 11 family.</text>
</comment>
<organism evidence="6 7">
    <name type="scientific">Puccinia sorghi</name>
    <dbReference type="NCBI Taxonomy" id="27349"/>
    <lineage>
        <taxon>Eukaryota</taxon>
        <taxon>Fungi</taxon>
        <taxon>Dikarya</taxon>
        <taxon>Basidiomycota</taxon>
        <taxon>Pucciniomycotina</taxon>
        <taxon>Pucciniomycetes</taxon>
        <taxon>Pucciniales</taxon>
        <taxon>Pucciniaceae</taxon>
        <taxon>Puccinia</taxon>
    </lineage>
</organism>
<keyword evidence="4" id="KW-0804">Transcription</keyword>
<feature type="region of interest" description="Disordered" evidence="5">
    <location>
        <begin position="116"/>
        <end position="150"/>
    </location>
</feature>
<evidence type="ECO:0000313" key="7">
    <source>
        <dbReference type="Proteomes" id="UP000037035"/>
    </source>
</evidence>
<proteinExistence type="inferred from homology"/>
<evidence type="ECO:0000256" key="4">
    <source>
        <dbReference type="RuleBase" id="RU364147"/>
    </source>
</evidence>
<dbReference type="Pfam" id="PF10280">
    <property type="entry name" value="Med11"/>
    <property type="match status" value="1"/>
</dbReference>
<keyword evidence="3 4" id="KW-0539">Nucleus</keyword>
<sequence>MSSAGTSSSSGSSSGSSLSGGFEATTAMDLASSMGGVDPPRPSMMPLESSSNSQQPMTEAGTTAGLIQTQLASLSSDSSEPRSTNPPDPPLKLTPLTAPSRGWIPQLKSKAIRVHDSQPLPPSSSPHHHHPSPNHPAASYPSPTPSPSSKRIQELCLVEDQLAQLLNLASEVVGALSAPLDTDDGDSETAATVRQTFSEGIQAYFDLLNKIQSSLRTSMSYLRASRLSTRILFEPAHVAIPHCGVGLGGLHVGPPDDQTADQHQDLPPASPSLSLGALVAERDAWILLVQALQQIIARPSESPCV</sequence>
<dbReference type="GO" id="GO:0006357">
    <property type="term" value="P:regulation of transcription by RNA polymerase II"/>
    <property type="evidence" value="ECO:0007669"/>
    <property type="project" value="InterPro"/>
</dbReference>
<reference evidence="6 7" key="1">
    <citation type="submission" date="2015-08" db="EMBL/GenBank/DDBJ databases">
        <title>Next Generation Sequencing and Analysis of the Genome of Puccinia sorghi L Schw, the Causal Agent of Maize Common Rust.</title>
        <authorList>
            <person name="Rochi L."/>
            <person name="Burguener G."/>
            <person name="Darino M."/>
            <person name="Turjanski A."/>
            <person name="Kreff E."/>
            <person name="Dieguez M.J."/>
            <person name="Sacco F."/>
        </authorList>
    </citation>
    <scope>NUCLEOTIDE SEQUENCE [LARGE SCALE GENOMIC DNA]</scope>
    <source>
        <strain evidence="6 7">RO10H11247</strain>
    </source>
</reference>
<dbReference type="InterPro" id="IPR019404">
    <property type="entry name" value="Mediator_Med11"/>
</dbReference>
<keyword evidence="7" id="KW-1185">Reference proteome</keyword>
<comment type="function">
    <text evidence="4">Component of the Mediator complex, a coactivator involved in the regulated transcription of nearly all RNA polymerase II-dependent genes. Mediator functions as a bridge to convey information from gene-specific regulatory proteins to the basal RNA polymerase II transcription machinery. Mediator is recruited to promoters by direct interactions with regulatory proteins and serves as a scaffold for the assembly of a functional pre-initiation complex with RNA polymerase II and the general transcription factors.</text>
</comment>
<keyword evidence="4" id="KW-0010">Activator</keyword>
<dbReference type="OrthoDB" id="3358442at2759"/>
<feature type="region of interest" description="Disordered" evidence="5">
    <location>
        <begin position="1"/>
        <end position="102"/>
    </location>
</feature>
<comment type="subcellular location">
    <subcellularLocation>
        <location evidence="1 4">Nucleus</location>
    </subcellularLocation>
</comment>
<dbReference type="Gene3D" id="1.10.287.3490">
    <property type="match status" value="1"/>
</dbReference>
<evidence type="ECO:0000256" key="2">
    <source>
        <dbReference type="ARBA" id="ARBA00008186"/>
    </source>
</evidence>
<evidence type="ECO:0000313" key="6">
    <source>
        <dbReference type="EMBL" id="KNZ45815.1"/>
    </source>
</evidence>
<dbReference type="EMBL" id="LAVV01013260">
    <property type="protein sequence ID" value="KNZ45815.1"/>
    <property type="molecule type" value="Genomic_DNA"/>
</dbReference>
<comment type="subunit">
    <text evidence="4">Component of the Mediator complex.</text>
</comment>
<protein>
    <recommendedName>
        <fullName evidence="4">Mediator of RNA polymerase II transcription subunit 11</fullName>
    </recommendedName>
    <alternativeName>
        <fullName evidence="4">Mediator complex subunit 11</fullName>
    </alternativeName>
</protein>
<comment type="caution">
    <text evidence="6">The sequence shown here is derived from an EMBL/GenBank/DDBJ whole genome shotgun (WGS) entry which is preliminary data.</text>
</comment>
<evidence type="ECO:0000256" key="3">
    <source>
        <dbReference type="ARBA" id="ARBA00023242"/>
    </source>
</evidence>
<name>A0A0L6UDC9_9BASI</name>
<keyword evidence="4" id="KW-0805">Transcription regulation</keyword>
<dbReference type="Proteomes" id="UP000037035">
    <property type="component" value="Unassembled WGS sequence"/>
</dbReference>
<dbReference type="VEuPathDB" id="FungiDB:VP01_778g4"/>
<accession>A0A0L6UDC9</accession>
<dbReference type="AlphaFoldDB" id="A0A0L6UDC9"/>
<feature type="compositionally biased region" description="Polar residues" evidence="5">
    <location>
        <begin position="48"/>
        <end position="83"/>
    </location>
</feature>
<evidence type="ECO:0000256" key="5">
    <source>
        <dbReference type="SAM" id="MobiDB-lite"/>
    </source>
</evidence>
<feature type="compositionally biased region" description="Low complexity" evidence="5">
    <location>
        <begin position="1"/>
        <end position="21"/>
    </location>
</feature>
<evidence type="ECO:0000256" key="1">
    <source>
        <dbReference type="ARBA" id="ARBA00004123"/>
    </source>
</evidence>
<gene>
    <name evidence="4" type="primary">MED11</name>
    <name evidence="6" type="ORF">VP01_778g4</name>
</gene>